<dbReference type="Proteomes" id="UP000335636">
    <property type="component" value="Unassembled WGS sequence"/>
</dbReference>
<feature type="non-terminal residue" evidence="2">
    <location>
        <position position="67"/>
    </location>
</feature>
<proteinExistence type="predicted"/>
<comment type="caution">
    <text evidence="2">The sequence shown here is derived from an EMBL/GenBank/DDBJ whole genome shotgun (WGS) entry which is preliminary data.</text>
</comment>
<evidence type="ECO:0000313" key="3">
    <source>
        <dbReference type="Proteomes" id="UP000335636"/>
    </source>
</evidence>
<name>A0A5E4C7S9_MARMO</name>
<dbReference type="AlphaFoldDB" id="A0A5E4C7S9"/>
<reference evidence="2" key="1">
    <citation type="submission" date="2019-04" db="EMBL/GenBank/DDBJ databases">
        <authorList>
            <person name="Alioto T."/>
            <person name="Alioto T."/>
        </authorList>
    </citation>
    <scope>NUCLEOTIDE SEQUENCE [LARGE SCALE GENOMIC DNA]</scope>
</reference>
<protein>
    <submittedName>
        <fullName evidence="2">Uncharacterized protein</fullName>
    </submittedName>
</protein>
<gene>
    <name evidence="2" type="ORF">MONAX_5E046796</name>
</gene>
<accession>A0A5E4C7S9</accession>
<dbReference type="EMBL" id="CABDUW010000996">
    <property type="protein sequence ID" value="VTJ77756.1"/>
    <property type="molecule type" value="Genomic_DNA"/>
</dbReference>
<evidence type="ECO:0000256" key="1">
    <source>
        <dbReference type="SAM" id="MobiDB-lite"/>
    </source>
</evidence>
<keyword evidence="3" id="KW-1185">Reference proteome</keyword>
<sequence>MKEVYHGKWDHEKTTKDVILRSTKGKEQPEKQKQLTVQSVQKENNEEVMRAVNVIGNINIVSSDIKI</sequence>
<evidence type="ECO:0000313" key="2">
    <source>
        <dbReference type="EMBL" id="VTJ77756.1"/>
    </source>
</evidence>
<feature type="region of interest" description="Disordered" evidence="1">
    <location>
        <begin position="1"/>
        <end position="39"/>
    </location>
</feature>
<feature type="compositionally biased region" description="Basic and acidic residues" evidence="1">
    <location>
        <begin position="1"/>
        <end position="33"/>
    </location>
</feature>
<organism evidence="2 3">
    <name type="scientific">Marmota monax</name>
    <name type="common">Woodchuck</name>
    <dbReference type="NCBI Taxonomy" id="9995"/>
    <lineage>
        <taxon>Eukaryota</taxon>
        <taxon>Metazoa</taxon>
        <taxon>Chordata</taxon>
        <taxon>Craniata</taxon>
        <taxon>Vertebrata</taxon>
        <taxon>Euteleostomi</taxon>
        <taxon>Mammalia</taxon>
        <taxon>Eutheria</taxon>
        <taxon>Euarchontoglires</taxon>
        <taxon>Glires</taxon>
        <taxon>Rodentia</taxon>
        <taxon>Sciuromorpha</taxon>
        <taxon>Sciuridae</taxon>
        <taxon>Xerinae</taxon>
        <taxon>Marmotini</taxon>
        <taxon>Marmota</taxon>
    </lineage>
</organism>